<dbReference type="EMBL" id="CAJVQC010000031">
    <property type="protein sequence ID" value="CAG8458270.1"/>
    <property type="molecule type" value="Genomic_DNA"/>
</dbReference>
<sequence>MFDRGVKYCTGRCLVSKRDNIPNKNPYCPHMVVRMKNRTNEETISRVNKSDCFE</sequence>
<gene>
    <name evidence="1" type="ORF">RPERSI_LOCUS42</name>
</gene>
<feature type="non-terminal residue" evidence="1">
    <location>
        <position position="54"/>
    </location>
</feature>
<evidence type="ECO:0000313" key="2">
    <source>
        <dbReference type="Proteomes" id="UP000789920"/>
    </source>
</evidence>
<evidence type="ECO:0000313" key="1">
    <source>
        <dbReference type="EMBL" id="CAG8458270.1"/>
    </source>
</evidence>
<accession>A0ACA9K8M0</accession>
<keyword evidence="2" id="KW-1185">Reference proteome</keyword>
<reference evidence="1" key="1">
    <citation type="submission" date="2021-06" db="EMBL/GenBank/DDBJ databases">
        <authorList>
            <person name="Kallberg Y."/>
            <person name="Tangrot J."/>
            <person name="Rosling A."/>
        </authorList>
    </citation>
    <scope>NUCLEOTIDE SEQUENCE</scope>
    <source>
        <strain evidence="1">MA461A</strain>
    </source>
</reference>
<name>A0ACA9K8M0_9GLOM</name>
<organism evidence="1 2">
    <name type="scientific">Racocetra persica</name>
    <dbReference type="NCBI Taxonomy" id="160502"/>
    <lineage>
        <taxon>Eukaryota</taxon>
        <taxon>Fungi</taxon>
        <taxon>Fungi incertae sedis</taxon>
        <taxon>Mucoromycota</taxon>
        <taxon>Glomeromycotina</taxon>
        <taxon>Glomeromycetes</taxon>
        <taxon>Diversisporales</taxon>
        <taxon>Gigasporaceae</taxon>
        <taxon>Racocetra</taxon>
    </lineage>
</organism>
<dbReference type="Proteomes" id="UP000789920">
    <property type="component" value="Unassembled WGS sequence"/>
</dbReference>
<comment type="caution">
    <text evidence="1">The sequence shown here is derived from an EMBL/GenBank/DDBJ whole genome shotgun (WGS) entry which is preliminary data.</text>
</comment>
<proteinExistence type="predicted"/>
<protein>
    <submittedName>
        <fullName evidence="1">17479_t:CDS:1</fullName>
    </submittedName>
</protein>